<protein>
    <submittedName>
        <fullName evidence="5">Sphingomyelin phosphodiesterase</fullName>
        <ecNumber evidence="5">3.1.4.12</ecNumber>
    </submittedName>
</protein>
<dbReference type="InterPro" id="IPR041805">
    <property type="entry name" value="ASMase/PPN1_MPP"/>
</dbReference>
<evidence type="ECO:0000256" key="2">
    <source>
        <dbReference type="ARBA" id="ARBA00023180"/>
    </source>
</evidence>
<dbReference type="InterPro" id="IPR004843">
    <property type="entry name" value="Calcineurin-like_PHP"/>
</dbReference>
<evidence type="ECO:0000256" key="1">
    <source>
        <dbReference type="ARBA" id="ARBA00022801"/>
    </source>
</evidence>
<dbReference type="InterPro" id="IPR029052">
    <property type="entry name" value="Metallo-depent_PP-like"/>
</dbReference>
<feature type="signal peptide" evidence="3">
    <location>
        <begin position="1"/>
        <end position="19"/>
    </location>
</feature>
<feature type="chain" id="PRO_5003837853" evidence="3">
    <location>
        <begin position="20"/>
        <end position="665"/>
    </location>
</feature>
<dbReference type="EC" id="3.1.4.12" evidence="5"/>
<comment type="caution">
    <text evidence="5">The sequence shown here is derived from an EMBL/GenBank/DDBJ whole genome shotgun (WGS) entry which is preliminary data.</text>
</comment>
<organism evidence="5 6">
    <name type="scientific">Wickerhamomyces ciferrii (strain ATCC 14091 / BCRC 22168 / CBS 111 / JCM 3599 / NBRC 0793 / NRRL Y-1031 F-60-10)</name>
    <name type="common">Yeast</name>
    <name type="synonym">Pichia ciferrii</name>
    <dbReference type="NCBI Taxonomy" id="1206466"/>
    <lineage>
        <taxon>Eukaryota</taxon>
        <taxon>Fungi</taxon>
        <taxon>Dikarya</taxon>
        <taxon>Ascomycota</taxon>
        <taxon>Saccharomycotina</taxon>
        <taxon>Saccharomycetes</taxon>
        <taxon>Phaffomycetales</taxon>
        <taxon>Wickerhamomycetaceae</taxon>
        <taxon>Wickerhamomyces</taxon>
    </lineage>
</organism>
<dbReference type="Gene3D" id="3.60.21.10">
    <property type="match status" value="1"/>
</dbReference>
<keyword evidence="1 5" id="KW-0378">Hydrolase</keyword>
<dbReference type="SUPFAM" id="SSF56300">
    <property type="entry name" value="Metallo-dependent phosphatases"/>
    <property type="match status" value="1"/>
</dbReference>
<dbReference type="InParanoid" id="K0KQL7"/>
<keyword evidence="2" id="KW-0325">Glycoprotein</keyword>
<keyword evidence="6" id="KW-1185">Reference proteome</keyword>
<dbReference type="PANTHER" id="PTHR10340">
    <property type="entry name" value="SPHINGOMYELIN PHOSPHODIESTERASE"/>
    <property type="match status" value="1"/>
</dbReference>
<evidence type="ECO:0000259" key="4">
    <source>
        <dbReference type="Pfam" id="PF00149"/>
    </source>
</evidence>
<evidence type="ECO:0000313" key="6">
    <source>
        <dbReference type="Proteomes" id="UP000009328"/>
    </source>
</evidence>
<evidence type="ECO:0000256" key="3">
    <source>
        <dbReference type="SAM" id="SignalP"/>
    </source>
</evidence>
<dbReference type="eggNOG" id="KOG3770">
    <property type="taxonomic scope" value="Eukaryota"/>
</dbReference>
<keyword evidence="3" id="KW-0732">Signal</keyword>
<name>K0KQL7_WICCF</name>
<dbReference type="AlphaFoldDB" id="K0KQL7"/>
<feature type="domain" description="Calcineurin-like phosphoesterase" evidence="4">
    <location>
        <begin position="284"/>
        <end position="498"/>
    </location>
</feature>
<evidence type="ECO:0000313" key="5">
    <source>
        <dbReference type="EMBL" id="CCH43649.1"/>
    </source>
</evidence>
<dbReference type="PANTHER" id="PTHR10340:SF27">
    <property type="entry name" value="ACL091CP"/>
    <property type="match status" value="1"/>
</dbReference>
<dbReference type="Proteomes" id="UP000009328">
    <property type="component" value="Unassembled WGS sequence"/>
</dbReference>
<accession>K0KQL7</accession>
<dbReference type="CDD" id="cd00842">
    <property type="entry name" value="MPP_ASMase"/>
    <property type="match status" value="1"/>
</dbReference>
<dbReference type="GO" id="GO:0004767">
    <property type="term" value="F:sphingomyelin phosphodiesterase activity"/>
    <property type="evidence" value="ECO:0007669"/>
    <property type="project" value="UniProtKB-EC"/>
</dbReference>
<sequence length="665" mass="76840">MKLSSLFITGSFLTSLTFGIPLYDLGKTLETTSYSPDETFLINEFSNQLTQIDQFNSTNSTKCEKCIKRLNLGKSIALTRPNLIYPIFTKWCIDNEILKDSTTCKLTYGRNTVHNASEGTNFANLLTLMDPNSYDGQLFCHYQQDKKCPLPKTPEIDMSSYWPEKQSKHFKAPEPSNETYNVLHISDFHIELDYQIGTEGNCTQNMCCTTHNDNKDIKPEGWSYTMNLTESQANNLSFTPAWYDSNGDLQYDEPIDVFSNDSIWQPASTWGQYKCDSPEVLINSSLKSIAKYQNKLGLDFKFSIFTGDLVDHDEDNHLNYEKNIKSEEIIFRDIKSTLKDIPVYPVLGNHDTFPYAQMAQEKSGFANLFNWNAELMGDLWEDYNWINSSTARYVRKHYSGFAVETSTNLKVIALNSNAYYASNLYNYWNATDIDSFGQFQFLIDELIESESKDQRVWIIAHIPFIQEALPIPAEVFQQILKRFSPYTIAGIFFGHTHEDQFNILYDGEVTNKTEDNAVNIAWISQAVTPLFQNNPSWRYYTIDSKTHSVMNSYNYYFKLNETWYEGSSEPNWEFEYSAREAYSNVVPNWPDSSPLNATFWHKVAHAIHESDEVAQTYNNYKRRFSPFVEQCIGTNDCDGSFCFLSSFTLKDYEACMKAFDEPKFQ</sequence>
<dbReference type="HOGENOM" id="CLU_014743_2_0_1"/>
<reference evidence="5 6" key="1">
    <citation type="journal article" date="2012" name="Eukaryot. Cell">
        <title>Draft genome sequence of Wickerhamomyces ciferrii NRRL Y-1031 F-60-10.</title>
        <authorList>
            <person name="Schneider J."/>
            <person name="Andrea H."/>
            <person name="Blom J."/>
            <person name="Jaenicke S."/>
            <person name="Ruckert C."/>
            <person name="Schorsch C."/>
            <person name="Szczepanowski R."/>
            <person name="Farwick M."/>
            <person name="Goesmann A."/>
            <person name="Puhler A."/>
            <person name="Schaffer S."/>
            <person name="Tauch A."/>
            <person name="Kohler T."/>
            <person name="Brinkrolf K."/>
        </authorList>
    </citation>
    <scope>NUCLEOTIDE SEQUENCE [LARGE SCALE GENOMIC DNA]</scope>
    <source>
        <strain evidence="6">ATCC 14091 / BCRC 22168 / CBS 111 / JCM 3599 / NBRC 0793 / NRRL Y-1031 F-60-10</strain>
    </source>
</reference>
<dbReference type="STRING" id="1206466.K0KQL7"/>
<gene>
    <name evidence="5" type="primary">SMP2</name>
    <name evidence="5" type="ORF">BN7_3202</name>
</gene>
<dbReference type="Pfam" id="PF00149">
    <property type="entry name" value="Metallophos"/>
    <property type="match status" value="1"/>
</dbReference>
<proteinExistence type="predicted"/>
<dbReference type="EMBL" id="CAIF01000086">
    <property type="protein sequence ID" value="CCH43649.1"/>
    <property type="molecule type" value="Genomic_DNA"/>
</dbReference>